<keyword evidence="3" id="KW-1185">Reference proteome</keyword>
<dbReference type="EMBL" id="CP013290">
    <property type="protein sequence ID" value="APH00774.1"/>
    <property type="molecule type" value="Genomic_DNA"/>
</dbReference>
<dbReference type="Gene3D" id="3.40.960.10">
    <property type="entry name" value="VSR Endonuclease"/>
    <property type="match status" value="1"/>
</dbReference>
<proteinExistence type="predicted"/>
<evidence type="ECO:0008006" key="5">
    <source>
        <dbReference type="Google" id="ProtNLM"/>
    </source>
</evidence>
<evidence type="ECO:0000313" key="4">
    <source>
        <dbReference type="Proteomes" id="UP000593998"/>
    </source>
</evidence>
<dbReference type="RefSeq" id="WP_083546008.1">
    <property type="nucleotide sequence ID" value="NZ_CP013290.1"/>
</dbReference>
<reference evidence="2 4" key="2">
    <citation type="submission" date="2020-10" db="EMBL/GenBank/DDBJ databases">
        <title>Janibacter indicus TT2 genome sequence.</title>
        <authorList>
            <person name="Lee K."/>
            <person name="Ganzorig M."/>
        </authorList>
    </citation>
    <scope>NUCLEOTIDE SEQUENCE [LARGE SCALE GENOMIC DNA]</scope>
    <source>
        <strain evidence="2 4">TT2</strain>
    </source>
</reference>
<organism evidence="1 3">
    <name type="scientific">Janibacter indicus</name>
    <dbReference type="NCBI Taxonomy" id="857417"/>
    <lineage>
        <taxon>Bacteria</taxon>
        <taxon>Bacillati</taxon>
        <taxon>Actinomycetota</taxon>
        <taxon>Actinomycetes</taxon>
        <taxon>Micrococcales</taxon>
        <taxon>Intrasporangiaceae</taxon>
        <taxon>Janibacter</taxon>
    </lineage>
</organism>
<evidence type="ECO:0000313" key="2">
    <source>
        <dbReference type="EMBL" id="QOK23543.1"/>
    </source>
</evidence>
<dbReference type="Proteomes" id="UP000593998">
    <property type="component" value="Chromosome"/>
</dbReference>
<protein>
    <recommendedName>
        <fullName evidence="5">DUF559 domain-containing protein</fullName>
    </recommendedName>
</protein>
<dbReference type="AlphaFoldDB" id="A0A1L3MEN4"/>
<evidence type="ECO:0000313" key="1">
    <source>
        <dbReference type="EMBL" id="APH00774.1"/>
    </source>
</evidence>
<gene>
    <name evidence="1" type="ORF">ASJ30_03860</name>
    <name evidence="2" type="ORF">IGS73_03830</name>
</gene>
<sequence length="278" mass="31464">MIYTHAQLREHYSRRQIDRLVAEERLLRAGRHLVLPGTDDAIIAALGQGLRTTCLTAARHHGIWTPPGRGRHVYGRRGHPVPGAWVDHGYHHAWPEDDPVASPALLLEHAARCVDPVDVGILAESAMHLELLHEADVAAIRRASPRQVQRVLAHASGLPESGSESKVRLHLLLQRVPVRPQVKIPGVGRVDMLVGERWIIECDSKTHHKDQDAYAKDRGRDFSATALGYRTSRLTYEMCFPDWDATAMWLAQVLATGEHLVPPEQWLRTRRLRREHKR</sequence>
<reference evidence="1 3" key="1">
    <citation type="submission" date="2015-11" db="EMBL/GenBank/DDBJ databases">
        <authorList>
            <person name="Zhang Y."/>
            <person name="Guo Z."/>
        </authorList>
    </citation>
    <scope>NUCLEOTIDE SEQUENCE [LARGE SCALE GENOMIC DNA]</scope>
    <source>
        <strain evidence="1 3">YFY001</strain>
    </source>
</reference>
<dbReference type="KEGG" id="jte:ASJ30_03860"/>
<accession>A0A1L3MEN4</accession>
<name>A0A1L3MEN4_9MICO</name>
<dbReference type="EMBL" id="CP062789">
    <property type="protein sequence ID" value="QOK23543.1"/>
    <property type="molecule type" value="Genomic_DNA"/>
</dbReference>
<evidence type="ECO:0000313" key="3">
    <source>
        <dbReference type="Proteomes" id="UP000182938"/>
    </source>
</evidence>
<dbReference type="Proteomes" id="UP000182938">
    <property type="component" value="Chromosome"/>
</dbReference>